<keyword evidence="3" id="KW-0704">Schiff base</keyword>
<proteinExistence type="inferred from homology"/>
<dbReference type="SMART" id="SM01130">
    <property type="entry name" value="DHDPS"/>
    <property type="match status" value="1"/>
</dbReference>
<comment type="caution">
    <text evidence="7">The sequence shown here is derived from an EMBL/GenBank/DDBJ whole genome shotgun (WGS) entry which is preliminary data.</text>
</comment>
<dbReference type="PROSITE" id="PS00666">
    <property type="entry name" value="DHDPS_2"/>
    <property type="match status" value="1"/>
</dbReference>
<name>U6SJU0_9BACI</name>
<feature type="active site" description="Proton donor/acceptor" evidence="5">
    <location>
        <position position="137"/>
    </location>
</feature>
<evidence type="ECO:0000256" key="4">
    <source>
        <dbReference type="PIRNR" id="PIRNR001365"/>
    </source>
</evidence>
<evidence type="ECO:0000256" key="5">
    <source>
        <dbReference type="PIRSR" id="PIRSR001365-1"/>
    </source>
</evidence>
<dbReference type="SUPFAM" id="SSF51569">
    <property type="entry name" value="Aldolase"/>
    <property type="match status" value="1"/>
</dbReference>
<feature type="binding site" evidence="6">
    <location>
        <position position="208"/>
    </location>
    <ligand>
        <name>pyruvate</name>
        <dbReference type="ChEBI" id="CHEBI:15361"/>
    </ligand>
</feature>
<dbReference type="CDD" id="cd00408">
    <property type="entry name" value="DHDPS-like"/>
    <property type="match status" value="1"/>
</dbReference>
<dbReference type="PANTHER" id="PTHR12128">
    <property type="entry name" value="DIHYDRODIPICOLINATE SYNTHASE"/>
    <property type="match status" value="1"/>
</dbReference>
<evidence type="ECO:0000256" key="1">
    <source>
        <dbReference type="ARBA" id="ARBA00007592"/>
    </source>
</evidence>
<protein>
    <recommendedName>
        <fullName evidence="9">4-hydroxy-tetrahydrodipicolinate synthase</fullName>
    </recommendedName>
</protein>
<dbReference type="PANTHER" id="PTHR12128:SF66">
    <property type="entry name" value="4-HYDROXY-2-OXOGLUTARATE ALDOLASE, MITOCHONDRIAL"/>
    <property type="match status" value="1"/>
</dbReference>
<evidence type="ECO:0000256" key="2">
    <source>
        <dbReference type="ARBA" id="ARBA00023239"/>
    </source>
</evidence>
<dbReference type="InterPro" id="IPR013785">
    <property type="entry name" value="Aldolase_TIM"/>
</dbReference>
<dbReference type="Proteomes" id="UP000017170">
    <property type="component" value="Unassembled WGS sequence"/>
</dbReference>
<evidence type="ECO:0000313" key="7">
    <source>
        <dbReference type="EMBL" id="ERN51823.1"/>
    </source>
</evidence>
<sequence length="305" mass="34235">MKKLYGVTTAMVTPFNDQGEVEFTKIDELTDFLISKGVHCLYPLGTTGEMLRLSVGERKSVAERVIKQANGRVNVFIHVGGNTQEETIELAQHAHSAGADGIGVVTPVFFGASDKELEEYFVKVARSVPRDFPIYLYNIPQCAANDLNAEVAQRVADRFENVIGIKYSFPDFLRVNEYLNINEETFSVVPGTDRLFLAALAMGCEGVVSGVSCVYPEPFVGIYNAFLEKDLEKARKYQRMAIRYCETLKNGSNMSYFKAALKNRGVDVGYMKAPQLDLTESEMEELYKKLEELDQSYFIEPNSIF</sequence>
<evidence type="ECO:0000313" key="8">
    <source>
        <dbReference type="Proteomes" id="UP000017170"/>
    </source>
</evidence>
<reference evidence="7 8" key="1">
    <citation type="journal article" date="2013" name="Genome Announc.">
        <title>Genome Sequence of the Extreme Obligate Alkaliphile Bacillus marmarensis Strain DSM 21297.</title>
        <authorList>
            <person name="Wernick D.G."/>
            <person name="Choi K.Y."/>
            <person name="Tat C.A."/>
            <person name="Lafontaine Rivera J.G."/>
            <person name="Liao J.C."/>
        </authorList>
    </citation>
    <scope>NUCLEOTIDE SEQUENCE [LARGE SCALE GENOMIC DNA]</scope>
    <source>
        <strain evidence="7 8">DSM 21297</strain>
    </source>
</reference>
<evidence type="ECO:0008006" key="9">
    <source>
        <dbReference type="Google" id="ProtNLM"/>
    </source>
</evidence>
<gene>
    <name evidence="7" type="ORF">A33I_18605</name>
</gene>
<keyword evidence="2 4" id="KW-0456">Lyase</keyword>
<evidence type="ECO:0000256" key="3">
    <source>
        <dbReference type="ARBA" id="ARBA00023270"/>
    </source>
</evidence>
<dbReference type="Gene3D" id="3.20.20.70">
    <property type="entry name" value="Aldolase class I"/>
    <property type="match status" value="1"/>
</dbReference>
<organism evidence="7 8">
    <name type="scientific">Alkalihalophilus marmarensis DSM 21297</name>
    <dbReference type="NCBI Taxonomy" id="1188261"/>
    <lineage>
        <taxon>Bacteria</taxon>
        <taxon>Bacillati</taxon>
        <taxon>Bacillota</taxon>
        <taxon>Bacilli</taxon>
        <taxon>Bacillales</taxon>
        <taxon>Bacillaceae</taxon>
        <taxon>Alkalihalophilus</taxon>
    </lineage>
</organism>
<dbReference type="InterPro" id="IPR020625">
    <property type="entry name" value="Schiff_base-form_aldolases_AS"/>
</dbReference>
<keyword evidence="8" id="KW-1185">Reference proteome</keyword>
<dbReference type="EMBL" id="ATAE01000042">
    <property type="protein sequence ID" value="ERN51823.1"/>
    <property type="molecule type" value="Genomic_DNA"/>
</dbReference>
<dbReference type="GO" id="GO:0008840">
    <property type="term" value="F:4-hydroxy-tetrahydrodipicolinate synthase activity"/>
    <property type="evidence" value="ECO:0007669"/>
    <property type="project" value="TreeGrafter"/>
</dbReference>
<dbReference type="PRINTS" id="PR00146">
    <property type="entry name" value="DHPICSNTHASE"/>
</dbReference>
<evidence type="ECO:0000256" key="6">
    <source>
        <dbReference type="PIRSR" id="PIRSR001365-2"/>
    </source>
</evidence>
<feature type="active site" description="Schiff-base intermediate with substrate" evidence="5">
    <location>
        <position position="166"/>
    </location>
</feature>
<accession>U6SJU0</accession>
<dbReference type="GO" id="GO:0044281">
    <property type="term" value="P:small molecule metabolic process"/>
    <property type="evidence" value="ECO:0007669"/>
    <property type="project" value="UniProtKB-ARBA"/>
</dbReference>
<feature type="binding site" evidence="6">
    <location>
        <position position="47"/>
    </location>
    <ligand>
        <name>pyruvate</name>
        <dbReference type="ChEBI" id="CHEBI:15361"/>
    </ligand>
</feature>
<dbReference type="PIRSF" id="PIRSF001365">
    <property type="entry name" value="DHDPS"/>
    <property type="match status" value="1"/>
</dbReference>
<dbReference type="AlphaFoldDB" id="U6SJU0"/>
<dbReference type="Pfam" id="PF00701">
    <property type="entry name" value="DHDPS"/>
    <property type="match status" value="1"/>
</dbReference>
<comment type="similarity">
    <text evidence="1 4">Belongs to the DapA family.</text>
</comment>
<dbReference type="PATRIC" id="fig|1188261.3.peg.3211"/>
<dbReference type="InterPro" id="IPR002220">
    <property type="entry name" value="DapA-like"/>
</dbReference>